<dbReference type="Proteomes" id="UP000023152">
    <property type="component" value="Unassembled WGS sequence"/>
</dbReference>
<evidence type="ECO:0000313" key="3">
    <source>
        <dbReference type="Proteomes" id="UP000023152"/>
    </source>
</evidence>
<reference evidence="2 3" key="1">
    <citation type="journal article" date="2013" name="Curr. Biol.">
        <title>The Genome of the Foraminiferan Reticulomyxa filosa.</title>
        <authorList>
            <person name="Glockner G."/>
            <person name="Hulsmann N."/>
            <person name="Schleicher M."/>
            <person name="Noegel A.A."/>
            <person name="Eichinger L."/>
            <person name="Gallinger C."/>
            <person name="Pawlowski J."/>
            <person name="Sierra R."/>
            <person name="Euteneuer U."/>
            <person name="Pillet L."/>
            <person name="Moustafa A."/>
            <person name="Platzer M."/>
            <person name="Groth M."/>
            <person name="Szafranski K."/>
            <person name="Schliwa M."/>
        </authorList>
    </citation>
    <scope>NUCLEOTIDE SEQUENCE [LARGE SCALE GENOMIC DNA]</scope>
</reference>
<gene>
    <name evidence="2" type="ORF">RFI_17444</name>
</gene>
<feature type="non-terminal residue" evidence="2">
    <location>
        <position position="1002"/>
    </location>
</feature>
<dbReference type="AlphaFoldDB" id="X6N0H8"/>
<evidence type="ECO:0000256" key="1">
    <source>
        <dbReference type="SAM" id="Coils"/>
    </source>
</evidence>
<protein>
    <submittedName>
        <fullName evidence="2">Uncharacterized protein</fullName>
    </submittedName>
</protein>
<name>X6N0H8_RETFI</name>
<keyword evidence="3" id="KW-1185">Reference proteome</keyword>
<feature type="coiled-coil region" evidence="1">
    <location>
        <begin position="539"/>
        <end position="566"/>
    </location>
</feature>
<evidence type="ECO:0000313" key="2">
    <source>
        <dbReference type="EMBL" id="ETO19785.1"/>
    </source>
</evidence>
<organism evidence="2 3">
    <name type="scientific">Reticulomyxa filosa</name>
    <dbReference type="NCBI Taxonomy" id="46433"/>
    <lineage>
        <taxon>Eukaryota</taxon>
        <taxon>Sar</taxon>
        <taxon>Rhizaria</taxon>
        <taxon>Retaria</taxon>
        <taxon>Foraminifera</taxon>
        <taxon>Monothalamids</taxon>
        <taxon>Reticulomyxidae</taxon>
        <taxon>Reticulomyxa</taxon>
    </lineage>
</organism>
<keyword evidence="1" id="KW-0175">Coiled coil</keyword>
<dbReference type="EMBL" id="ASPP01013285">
    <property type="protein sequence ID" value="ETO19785.1"/>
    <property type="molecule type" value="Genomic_DNA"/>
</dbReference>
<sequence>MEMALNNLFTMTEDESIAFCVCEFLERDNNKNNIQLISKSLPKWKDNNIQNKVNALLDVLKKYKEFVRLKQLYTVVSTNYMIPDDLSERLQEFGNFCANWELEPFPKACQSYQTEQKMFQKREGTMKYLADIKDSFAFKKLWSMYRAEMKEQGKLTFETSMDELYTRVSKKWMELRQTIEKESFSMEDLKWFEASNLNLELKFLFPNWSQQRSEAMAKGIHEKREKIKQLREMVTPWTKLRDATEILKEYHKSSHTIRTDNNWHCFVQSLENSSKALNEREPSIQHLSKCYDECISCFGNEAFQCVELLDLIVKNKKQLIEQLATSENFANKEHFANTMETLDNCKEVQFQQLVSALRAVNGNIREHIWDANLQETSQVAKAILTIHKRDNDFTVKFKKCCDEDLSRVSFLVEEAGRLQAVQSFSLLEKANQIGQWNFAGCDQVLQASSIVIDNSEEKKQTNEWLVLQIGSDKLNCDQIEQAIDRVLLGFSKEKELKEVESLIKQFGMCKDIETLRVMFWRKGGRQEIKKLHLSATEPLEVFKDLQSEWKNRLEEWQKECAQLRIRYPILNYFTFNEVRCLSKKLNDIVNCGQEHRALLCSKFILPFLQRIDSNLSDALPFVEKWKFEAAEGDKALDQFGIVFSDIWTNLKHSNDVARNVSLRGLEYGKPNLIIQNANKMLNILELFKSVGVTPHSEHILICKENTTEEEIECLLFRAITSAKVHEETDYQDKQEQKLAATPPPPIPSKQIALQPPLYCLMWPEMLPLETLERVLKLFHTLLLSENALNELKKTPYLLAVMSNSPNNMLSQKLNPFRLSQRIVMNDQTPNHLIEQLYCNELEAFASPNSSVNRKPFVQLYISDQIGMGKSFKIEQDIASIRKINPKMQAVRIAFNSNTMDWKKNLIGIASKCATLNYSVDNLIVYHLDISSCVSASMNMFLFELLFLQHINTTLNVPASQCFHVNTNMAFFIEMPFKLNGSDSDYKKVLHSIFSLSKLPIIK</sequence>
<proteinExistence type="predicted"/>
<accession>X6N0H8</accession>
<comment type="caution">
    <text evidence="2">The sequence shown here is derived from an EMBL/GenBank/DDBJ whole genome shotgun (WGS) entry which is preliminary data.</text>
</comment>